<evidence type="ECO:0000313" key="1">
    <source>
        <dbReference type="EMBL" id="GLI94801.1"/>
    </source>
</evidence>
<dbReference type="RefSeq" id="WP_281805007.1">
    <property type="nucleotide sequence ID" value="NZ_BSEC01000001.1"/>
</dbReference>
<organism evidence="1 2">
    <name type="scientific">Methylocystis echinoides</name>
    <dbReference type="NCBI Taxonomy" id="29468"/>
    <lineage>
        <taxon>Bacteria</taxon>
        <taxon>Pseudomonadati</taxon>
        <taxon>Pseudomonadota</taxon>
        <taxon>Alphaproteobacteria</taxon>
        <taxon>Hyphomicrobiales</taxon>
        <taxon>Methylocystaceae</taxon>
        <taxon>Methylocystis</taxon>
    </lineage>
</organism>
<dbReference type="EMBL" id="BSEC01000001">
    <property type="protein sequence ID" value="GLI94801.1"/>
    <property type="molecule type" value="Genomic_DNA"/>
</dbReference>
<protein>
    <submittedName>
        <fullName evidence="1">Uncharacterized protein</fullName>
    </submittedName>
</protein>
<gene>
    <name evidence="1" type="ORF">LMG27198_37930</name>
</gene>
<comment type="caution">
    <text evidence="1">The sequence shown here is derived from an EMBL/GenBank/DDBJ whole genome shotgun (WGS) entry which is preliminary data.</text>
</comment>
<evidence type="ECO:0000313" key="2">
    <source>
        <dbReference type="Proteomes" id="UP001144323"/>
    </source>
</evidence>
<sequence>MNKIMKPALVAVIIGLTLSPALAWRGGFGGGGFVARGPGGGFAAGDWHAGGAAGWGGTWHGDGYHAGPWGGYGYHGPVVVNSYYGGGCYACGAAAVGAAVGAAAASYAIGATLASLPSGCVDRFVGGDSYYVCGSAWLAPRYGNNGLYYVVVNPM</sequence>
<proteinExistence type="predicted"/>
<reference evidence="1" key="1">
    <citation type="journal article" date="2023" name="Int. J. Syst. Evol. Microbiol.">
        <title>Methylocystis iwaonis sp. nov., a type II methane-oxidizing bacterium from surface soil of a rice paddy field in Japan, and emended description of the genus Methylocystis (ex Whittenbury et al. 1970) Bowman et al. 1993.</title>
        <authorList>
            <person name="Kaise H."/>
            <person name="Sawadogo J.B."/>
            <person name="Alam M.S."/>
            <person name="Ueno C."/>
            <person name="Dianou D."/>
            <person name="Shinjo R."/>
            <person name="Asakawa S."/>
        </authorList>
    </citation>
    <scope>NUCLEOTIDE SEQUENCE</scope>
    <source>
        <strain evidence="1">LMG27198</strain>
    </source>
</reference>
<accession>A0A9W6GXL4</accession>
<name>A0A9W6GXL4_9HYPH</name>
<dbReference type="Proteomes" id="UP001144323">
    <property type="component" value="Unassembled WGS sequence"/>
</dbReference>
<dbReference type="AlphaFoldDB" id="A0A9W6GXL4"/>
<keyword evidence="2" id="KW-1185">Reference proteome</keyword>